<dbReference type="EMBL" id="AP027732">
    <property type="protein sequence ID" value="BDZ48625.1"/>
    <property type="molecule type" value="Genomic_DNA"/>
</dbReference>
<gene>
    <name evidence="1" type="ORF">GCM10025867_08660</name>
</gene>
<dbReference type="InterPro" id="IPR022385">
    <property type="entry name" value="Rhs_assc_core"/>
</dbReference>
<evidence type="ECO:0000313" key="2">
    <source>
        <dbReference type="Proteomes" id="UP001321486"/>
    </source>
</evidence>
<keyword evidence="2" id="KW-1185">Reference proteome</keyword>
<dbReference type="Gene3D" id="2.180.10.10">
    <property type="entry name" value="RHS repeat-associated core"/>
    <property type="match status" value="1"/>
</dbReference>
<name>A0ABN6XUD0_9MICO</name>
<dbReference type="InterPro" id="IPR050708">
    <property type="entry name" value="T6SS_VgrG/RHS"/>
</dbReference>
<dbReference type="Proteomes" id="UP001321486">
    <property type="component" value="Chromosome"/>
</dbReference>
<dbReference type="NCBIfam" id="TIGR03696">
    <property type="entry name" value="Rhs_assc_core"/>
    <property type="match status" value="1"/>
</dbReference>
<sequence>MLTTSSDIDGLYVWDGLGNPVGLLVDFAANAFSYSYDPYGQQALTAGGSGNGASQNPYAFKAGITDRASGLVKFGIRWYEAATGTWTQRDTLDAPLDPSNANRYQFAGGDPINGSDPSGLASFGEYASSCAVGAGTSLGIGLGLGAVTGGVGLAGTLAVGCGLSVLGTFVGSTLGTGAGQAVGLGGLYISLIQIGTKFV</sequence>
<dbReference type="RefSeq" id="WP_286345584.1">
    <property type="nucleotide sequence ID" value="NZ_AP027732.1"/>
</dbReference>
<proteinExistence type="predicted"/>
<evidence type="ECO:0000313" key="1">
    <source>
        <dbReference type="EMBL" id="BDZ48625.1"/>
    </source>
</evidence>
<accession>A0ABN6XUD0</accession>
<reference evidence="2" key="1">
    <citation type="journal article" date="2019" name="Int. J. Syst. Evol. Microbiol.">
        <title>The Global Catalogue of Microorganisms (GCM) 10K type strain sequencing project: providing services to taxonomists for standard genome sequencing and annotation.</title>
        <authorList>
            <consortium name="The Broad Institute Genomics Platform"/>
            <consortium name="The Broad Institute Genome Sequencing Center for Infectious Disease"/>
            <person name="Wu L."/>
            <person name="Ma J."/>
        </authorList>
    </citation>
    <scope>NUCLEOTIDE SEQUENCE [LARGE SCALE GENOMIC DNA]</scope>
    <source>
        <strain evidence="2">NBRC 108728</strain>
    </source>
</reference>
<evidence type="ECO:0008006" key="3">
    <source>
        <dbReference type="Google" id="ProtNLM"/>
    </source>
</evidence>
<protein>
    <recommendedName>
        <fullName evidence="3">RHS repeat-associated core domain-containing protein</fullName>
    </recommendedName>
</protein>
<dbReference type="PANTHER" id="PTHR32305:SF15">
    <property type="entry name" value="PROTEIN RHSA-RELATED"/>
    <property type="match status" value="1"/>
</dbReference>
<organism evidence="1 2">
    <name type="scientific">Frondihabitans sucicola</name>
    <dbReference type="NCBI Taxonomy" id="1268041"/>
    <lineage>
        <taxon>Bacteria</taxon>
        <taxon>Bacillati</taxon>
        <taxon>Actinomycetota</taxon>
        <taxon>Actinomycetes</taxon>
        <taxon>Micrococcales</taxon>
        <taxon>Microbacteriaceae</taxon>
        <taxon>Frondihabitans</taxon>
    </lineage>
</organism>
<dbReference type="PANTHER" id="PTHR32305">
    <property type="match status" value="1"/>
</dbReference>